<protein>
    <submittedName>
        <fullName evidence="2">Uncharacterized protein</fullName>
    </submittedName>
</protein>
<keyword evidence="3" id="KW-1185">Reference proteome</keyword>
<proteinExistence type="predicted"/>
<comment type="caution">
    <text evidence="2">The sequence shown here is derived from an EMBL/GenBank/DDBJ whole genome shotgun (WGS) entry which is preliminary data.</text>
</comment>
<feature type="compositionally biased region" description="Basic and acidic residues" evidence="1">
    <location>
        <begin position="82"/>
        <end position="92"/>
    </location>
</feature>
<dbReference type="Proteomes" id="UP000266841">
    <property type="component" value="Unassembled WGS sequence"/>
</dbReference>
<gene>
    <name evidence="2" type="ORF">THAOC_07425</name>
</gene>
<reference evidence="2 3" key="1">
    <citation type="journal article" date="2012" name="Genome Biol.">
        <title>Genome and low-iron response of an oceanic diatom adapted to chronic iron limitation.</title>
        <authorList>
            <person name="Lommer M."/>
            <person name="Specht M."/>
            <person name="Roy A.S."/>
            <person name="Kraemer L."/>
            <person name="Andreson R."/>
            <person name="Gutowska M.A."/>
            <person name="Wolf J."/>
            <person name="Bergner S.V."/>
            <person name="Schilhabel M.B."/>
            <person name="Klostermeier U.C."/>
            <person name="Beiko R.G."/>
            <person name="Rosenstiel P."/>
            <person name="Hippler M."/>
            <person name="Laroche J."/>
        </authorList>
    </citation>
    <scope>NUCLEOTIDE SEQUENCE [LARGE SCALE GENOMIC DNA]</scope>
    <source>
        <strain evidence="2 3">CCMP1005</strain>
    </source>
</reference>
<evidence type="ECO:0000256" key="1">
    <source>
        <dbReference type="SAM" id="MobiDB-lite"/>
    </source>
</evidence>
<dbReference type="EMBL" id="AGNL01007569">
    <property type="protein sequence ID" value="EJK71161.1"/>
    <property type="molecule type" value="Genomic_DNA"/>
</dbReference>
<feature type="region of interest" description="Disordered" evidence="1">
    <location>
        <begin position="52"/>
        <end position="110"/>
    </location>
</feature>
<evidence type="ECO:0000313" key="3">
    <source>
        <dbReference type="Proteomes" id="UP000266841"/>
    </source>
</evidence>
<evidence type="ECO:0000313" key="2">
    <source>
        <dbReference type="EMBL" id="EJK71161.1"/>
    </source>
</evidence>
<name>K0TCI2_THAOC</name>
<organism evidence="2 3">
    <name type="scientific">Thalassiosira oceanica</name>
    <name type="common">Marine diatom</name>
    <dbReference type="NCBI Taxonomy" id="159749"/>
    <lineage>
        <taxon>Eukaryota</taxon>
        <taxon>Sar</taxon>
        <taxon>Stramenopiles</taxon>
        <taxon>Ochrophyta</taxon>
        <taxon>Bacillariophyta</taxon>
        <taxon>Coscinodiscophyceae</taxon>
        <taxon>Thalassiosirophycidae</taxon>
        <taxon>Thalassiosirales</taxon>
        <taxon>Thalassiosiraceae</taxon>
        <taxon>Thalassiosira</taxon>
    </lineage>
</organism>
<sequence length="110" mass="12085">MPVPPNVYEISLAPRPCSFAAQPKRVERSNCKPPPPSTVPIALIALIAKADTERAPTRRRSKQSVRLRSGQAAARRRARPKRERDNNVRDGAARAVPRRPRPAPGAGVRP</sequence>
<feature type="non-terminal residue" evidence="2">
    <location>
        <position position="110"/>
    </location>
</feature>
<accession>K0TCI2</accession>
<dbReference type="AlphaFoldDB" id="K0TCI2"/>